<name>A0AAV6G1G5_9TELE</name>
<proteinExistence type="predicted"/>
<evidence type="ECO:0000256" key="1">
    <source>
        <dbReference type="SAM" id="Coils"/>
    </source>
</evidence>
<accession>A0AAV6G1G5</accession>
<evidence type="ECO:0000313" key="3">
    <source>
        <dbReference type="Proteomes" id="UP000823561"/>
    </source>
</evidence>
<keyword evidence="3" id="KW-1185">Reference proteome</keyword>
<dbReference type="EMBL" id="JADWDJ010000015">
    <property type="protein sequence ID" value="KAG5268943.1"/>
    <property type="molecule type" value="Genomic_DNA"/>
</dbReference>
<reference evidence="2" key="1">
    <citation type="submission" date="2020-10" db="EMBL/GenBank/DDBJ databases">
        <title>Chromosome-scale genome assembly of the Allis shad, Alosa alosa.</title>
        <authorList>
            <person name="Margot Z."/>
            <person name="Christophe K."/>
            <person name="Cabau C."/>
            <person name="Louis A."/>
            <person name="Berthelot C."/>
            <person name="Parey E."/>
            <person name="Roest Crollius H."/>
            <person name="Montfort J."/>
            <person name="Robinson-Rechavi M."/>
            <person name="Bucao C."/>
            <person name="Bouchez O."/>
            <person name="Gislard M."/>
            <person name="Lluch J."/>
            <person name="Milhes M."/>
            <person name="Lampietro C."/>
            <person name="Lopez Roques C."/>
            <person name="Donnadieu C."/>
            <person name="Braasch I."/>
            <person name="Desvignes T."/>
            <person name="Postlethwait J."/>
            <person name="Bobe J."/>
            <person name="Guiguen Y."/>
        </authorList>
    </citation>
    <scope>NUCLEOTIDE SEQUENCE</scope>
    <source>
        <strain evidence="2">M-15738</strain>
        <tissue evidence="2">Blood</tissue>
    </source>
</reference>
<comment type="caution">
    <text evidence="2">The sequence shown here is derived from an EMBL/GenBank/DDBJ whole genome shotgun (WGS) entry which is preliminary data.</text>
</comment>
<dbReference type="Proteomes" id="UP000823561">
    <property type="component" value="Chromosome 15"/>
</dbReference>
<keyword evidence="1" id="KW-0175">Coiled coil</keyword>
<organism evidence="2 3">
    <name type="scientific">Alosa alosa</name>
    <name type="common">allis shad</name>
    <dbReference type="NCBI Taxonomy" id="278164"/>
    <lineage>
        <taxon>Eukaryota</taxon>
        <taxon>Metazoa</taxon>
        <taxon>Chordata</taxon>
        <taxon>Craniata</taxon>
        <taxon>Vertebrata</taxon>
        <taxon>Euteleostomi</taxon>
        <taxon>Actinopterygii</taxon>
        <taxon>Neopterygii</taxon>
        <taxon>Teleostei</taxon>
        <taxon>Clupei</taxon>
        <taxon>Clupeiformes</taxon>
        <taxon>Clupeoidei</taxon>
        <taxon>Clupeidae</taxon>
        <taxon>Alosa</taxon>
    </lineage>
</organism>
<protein>
    <submittedName>
        <fullName evidence="2">Uncharacterized protein</fullName>
    </submittedName>
</protein>
<sequence length="233" mass="25588">MAVPDVFQTEITVVIKELVNVALLEIARVVTSGGDGEVTMSTVNENGNALSHTVALRKGHMTLISSILGMLGQEAVRKLSRVFTECCAVLQKQCQQSVQENKNLKKTLGNMERKHREVDVKDTAHLKVPPETEHTRTTGSGLVFLPSSQTIPESSLVQTSTSKKEFLERKIGSNAVLINEDIEDETSEVAIINRDEREEVFAKQPDAQNRNAAALCKTPSCSTSPLKVNLMQF</sequence>
<gene>
    <name evidence="2" type="ORF">AALO_G00196580</name>
</gene>
<feature type="coiled-coil region" evidence="1">
    <location>
        <begin position="87"/>
        <end position="121"/>
    </location>
</feature>
<dbReference type="AlphaFoldDB" id="A0AAV6G1G5"/>
<evidence type="ECO:0000313" key="2">
    <source>
        <dbReference type="EMBL" id="KAG5268943.1"/>
    </source>
</evidence>